<accession>A0A2M6WM64</accession>
<evidence type="ECO:0000256" key="2">
    <source>
        <dbReference type="ARBA" id="ARBA00022741"/>
    </source>
</evidence>
<organism evidence="10 11">
    <name type="scientific">Candidatus Falkowbacteria bacterium CG10_big_fil_rev_8_21_14_0_10_43_11</name>
    <dbReference type="NCBI Taxonomy" id="1974568"/>
    <lineage>
        <taxon>Bacteria</taxon>
        <taxon>Candidatus Falkowiibacteriota</taxon>
    </lineage>
</organism>
<evidence type="ECO:0000256" key="7">
    <source>
        <dbReference type="SAM" id="MobiDB-lite"/>
    </source>
</evidence>
<feature type="binding site" evidence="4">
    <location>
        <position position="187"/>
    </location>
    <ligand>
        <name>GTP</name>
        <dbReference type="ChEBI" id="CHEBI:37565"/>
    </ligand>
</feature>
<dbReference type="HAMAP" id="MF_00909">
    <property type="entry name" value="FtsZ"/>
    <property type="match status" value="1"/>
</dbReference>
<dbReference type="InterPro" id="IPR036525">
    <property type="entry name" value="Tubulin/FtsZ_GTPase_sf"/>
</dbReference>
<feature type="compositionally biased region" description="Basic and acidic residues" evidence="7">
    <location>
        <begin position="343"/>
        <end position="352"/>
    </location>
</feature>
<keyword evidence="4 6" id="KW-0132">Cell division</keyword>
<dbReference type="SUPFAM" id="SSF55307">
    <property type="entry name" value="Tubulin C-terminal domain-like"/>
    <property type="match status" value="1"/>
</dbReference>
<dbReference type="Proteomes" id="UP000229335">
    <property type="component" value="Unassembled WGS sequence"/>
</dbReference>
<dbReference type="EMBL" id="PFAS01000033">
    <property type="protein sequence ID" value="PIT93866.1"/>
    <property type="molecule type" value="Genomic_DNA"/>
</dbReference>
<feature type="region of interest" description="Disordered" evidence="7">
    <location>
        <begin position="319"/>
        <end position="392"/>
    </location>
</feature>
<dbReference type="PANTHER" id="PTHR30314">
    <property type="entry name" value="CELL DIVISION PROTEIN FTSZ-RELATED"/>
    <property type="match status" value="1"/>
</dbReference>
<dbReference type="AlphaFoldDB" id="A0A2M6WM64"/>
<dbReference type="FunFam" id="3.40.50.1440:FF:000001">
    <property type="entry name" value="Cell division protein FtsZ"/>
    <property type="match status" value="1"/>
</dbReference>
<evidence type="ECO:0000256" key="6">
    <source>
        <dbReference type="RuleBase" id="RU000631"/>
    </source>
</evidence>
<dbReference type="SMART" id="SM00864">
    <property type="entry name" value="Tubulin"/>
    <property type="match status" value="1"/>
</dbReference>
<dbReference type="InterPro" id="IPR037103">
    <property type="entry name" value="Tubulin/FtsZ-like_C"/>
</dbReference>
<comment type="function">
    <text evidence="4 6">Essential cell division protein that forms a contractile ring structure (Z ring) at the future cell division site. The regulation of the ring assembly controls the timing and the location of cell division. One of the functions of the FtsZ ring is to recruit other cell division proteins to the septum to produce a new cell wall between the dividing cells. Binds GTP and shows GTPase activity.</text>
</comment>
<keyword evidence="4 6" id="KW-0131">Cell cycle</keyword>
<evidence type="ECO:0000256" key="5">
    <source>
        <dbReference type="NCBIfam" id="TIGR00065"/>
    </source>
</evidence>
<dbReference type="InterPro" id="IPR024757">
    <property type="entry name" value="FtsZ_C"/>
</dbReference>
<dbReference type="GO" id="GO:0005737">
    <property type="term" value="C:cytoplasm"/>
    <property type="evidence" value="ECO:0007669"/>
    <property type="project" value="UniProtKB-SubCell"/>
</dbReference>
<dbReference type="GO" id="GO:0003924">
    <property type="term" value="F:GTPase activity"/>
    <property type="evidence" value="ECO:0007669"/>
    <property type="project" value="UniProtKB-UniRule"/>
</dbReference>
<keyword evidence="2 4" id="KW-0547">Nucleotide-binding</keyword>
<dbReference type="Pfam" id="PF00091">
    <property type="entry name" value="Tubulin"/>
    <property type="match status" value="1"/>
</dbReference>
<feature type="domain" description="Tubulin/FtsZ 2-layer sandwich" evidence="9">
    <location>
        <begin position="207"/>
        <end position="324"/>
    </location>
</feature>
<proteinExistence type="inferred from homology"/>
<dbReference type="GO" id="GO:0007017">
    <property type="term" value="P:microtubule-based process"/>
    <property type="evidence" value="ECO:0007669"/>
    <property type="project" value="InterPro"/>
</dbReference>
<dbReference type="InterPro" id="IPR008280">
    <property type="entry name" value="Tub_FtsZ_C"/>
</dbReference>
<evidence type="ECO:0000256" key="1">
    <source>
        <dbReference type="ARBA" id="ARBA00009690"/>
    </source>
</evidence>
<gene>
    <name evidence="4" type="primary">ftsZ</name>
    <name evidence="10" type="ORF">COU00_02065</name>
</gene>
<sequence length="392" mass="41712">MAQIKPDIETFAKIKVIGGGGGGGSAVNRMIESGIRDVEFIAVNTDMQALQHNKASNKIHIGRTITKGLGAGMDPELGKLAAEESQNELRDALKGADMVFVTCGLGGGTGSGSSPVIAELARDCGALTIAIVTKPFSFEGAQRRNIAERALAELTDKVDAVITIPNDKLLQVIDKKTSLLDAFRIADEILRQGVQGIAEVITVPGLINVDFADVKSIMSNAGSALMGIGQASGENKAIEAAKMAINSPLLEMSIEGARGVLFTIVGGKELSMYEVNEAAKVITSSTDEDARIIFGAVIDERLKDEIKITVIATGFEPVSKSSSSRELSKEHNPYSPSSFLKANAEEKIEDRKKSKISPLKAAQAEPARNKEGNEEEEDDELGIPAFIRKKMM</sequence>
<dbReference type="Gene3D" id="3.30.1330.20">
    <property type="entry name" value="Tubulin/FtsZ, C-terminal domain"/>
    <property type="match status" value="1"/>
</dbReference>
<dbReference type="Gene3D" id="3.40.50.1440">
    <property type="entry name" value="Tubulin/FtsZ, GTPase domain"/>
    <property type="match status" value="1"/>
</dbReference>
<dbReference type="PANTHER" id="PTHR30314:SF3">
    <property type="entry name" value="MITOCHONDRIAL DIVISION PROTEIN FSZA"/>
    <property type="match status" value="1"/>
</dbReference>
<dbReference type="InterPro" id="IPR000158">
    <property type="entry name" value="Cell_div_FtsZ"/>
</dbReference>
<dbReference type="SUPFAM" id="SSF52490">
    <property type="entry name" value="Tubulin nucleotide-binding domain-like"/>
    <property type="match status" value="1"/>
</dbReference>
<dbReference type="GO" id="GO:0043093">
    <property type="term" value="P:FtsZ-dependent cytokinesis"/>
    <property type="evidence" value="ECO:0007669"/>
    <property type="project" value="UniProtKB-UniRule"/>
</dbReference>
<feature type="domain" description="Tubulin/FtsZ GTPase" evidence="8">
    <location>
        <begin position="13"/>
        <end position="205"/>
    </location>
</feature>
<comment type="subunit">
    <text evidence="4">Homodimer. Polymerizes to form a dynamic ring structure in a strictly GTP-dependent manner. Interacts directly with several other division proteins.</text>
</comment>
<comment type="caution">
    <text evidence="4">Lacks conserved residue(s) required for the propagation of feature annotation.</text>
</comment>
<evidence type="ECO:0000259" key="8">
    <source>
        <dbReference type="SMART" id="SM00864"/>
    </source>
</evidence>
<keyword evidence="4" id="KW-0963">Cytoplasm</keyword>
<dbReference type="InterPro" id="IPR020805">
    <property type="entry name" value="Cell_div_FtsZ_CS"/>
</dbReference>
<evidence type="ECO:0000259" key="9">
    <source>
        <dbReference type="SMART" id="SM00865"/>
    </source>
</evidence>
<dbReference type="SMART" id="SM00865">
    <property type="entry name" value="Tubulin_C"/>
    <property type="match status" value="1"/>
</dbReference>
<reference evidence="11" key="1">
    <citation type="submission" date="2017-09" db="EMBL/GenBank/DDBJ databases">
        <title>Depth-based differentiation of microbial function through sediment-hosted aquifers and enrichment of novel symbionts in the deep terrestrial subsurface.</title>
        <authorList>
            <person name="Probst A.J."/>
            <person name="Ladd B."/>
            <person name="Jarett J.K."/>
            <person name="Geller-Mcgrath D.E."/>
            <person name="Sieber C.M.K."/>
            <person name="Emerson J.B."/>
            <person name="Anantharaman K."/>
            <person name="Thomas B.C."/>
            <person name="Malmstrom R."/>
            <person name="Stieglmeier M."/>
            <person name="Klingl A."/>
            <person name="Woyke T."/>
            <person name="Ryan C.M."/>
            <person name="Banfield J.F."/>
        </authorList>
    </citation>
    <scope>NUCLEOTIDE SEQUENCE [LARGE SCALE GENOMIC DNA]</scope>
</reference>
<dbReference type="PROSITE" id="PS00227">
    <property type="entry name" value="TUBULIN"/>
    <property type="match status" value="1"/>
</dbReference>
<dbReference type="CDD" id="cd02201">
    <property type="entry name" value="FtsZ_type1"/>
    <property type="match status" value="1"/>
</dbReference>
<dbReference type="PRINTS" id="PR00423">
    <property type="entry name" value="CELLDVISFTSZ"/>
</dbReference>
<dbReference type="GO" id="GO:0032153">
    <property type="term" value="C:cell division site"/>
    <property type="evidence" value="ECO:0007669"/>
    <property type="project" value="UniProtKB-UniRule"/>
</dbReference>
<dbReference type="InterPro" id="IPR017975">
    <property type="entry name" value="Tubulin_CS"/>
</dbReference>
<keyword evidence="4 6" id="KW-0717">Septation</keyword>
<evidence type="ECO:0000313" key="11">
    <source>
        <dbReference type="Proteomes" id="UP000229335"/>
    </source>
</evidence>
<dbReference type="GO" id="GO:0005525">
    <property type="term" value="F:GTP binding"/>
    <property type="evidence" value="ECO:0007669"/>
    <property type="project" value="UniProtKB-UniRule"/>
</dbReference>
<comment type="caution">
    <text evidence="10">The sequence shown here is derived from an EMBL/GenBank/DDBJ whole genome shotgun (WGS) entry which is preliminary data.</text>
</comment>
<dbReference type="GO" id="GO:0000917">
    <property type="term" value="P:division septum assembly"/>
    <property type="evidence" value="ECO:0007669"/>
    <property type="project" value="UniProtKB-KW"/>
</dbReference>
<dbReference type="InterPro" id="IPR018316">
    <property type="entry name" value="Tubulin/FtsZ_2-layer-sand-dom"/>
</dbReference>
<dbReference type="GO" id="GO:0051258">
    <property type="term" value="P:protein polymerization"/>
    <property type="evidence" value="ECO:0007669"/>
    <property type="project" value="UniProtKB-UniRule"/>
</dbReference>
<evidence type="ECO:0000313" key="10">
    <source>
        <dbReference type="EMBL" id="PIT93866.1"/>
    </source>
</evidence>
<dbReference type="InterPro" id="IPR003008">
    <property type="entry name" value="Tubulin_FtsZ_GTPase"/>
</dbReference>
<feature type="binding site" evidence="4">
    <location>
        <position position="139"/>
    </location>
    <ligand>
        <name>GTP</name>
        <dbReference type="ChEBI" id="CHEBI:37565"/>
    </ligand>
</feature>
<feature type="binding site" evidence="4">
    <location>
        <position position="143"/>
    </location>
    <ligand>
        <name>GTP</name>
        <dbReference type="ChEBI" id="CHEBI:37565"/>
    </ligand>
</feature>
<protein>
    <recommendedName>
        <fullName evidence="4 5">Cell division protein FtsZ</fullName>
    </recommendedName>
</protein>
<comment type="subcellular location">
    <subcellularLocation>
        <location evidence="4">Cytoplasm</location>
    </subcellularLocation>
    <text evidence="4">Assembles at midcell at the inner surface of the cytoplasmic membrane.</text>
</comment>
<evidence type="ECO:0000256" key="4">
    <source>
        <dbReference type="HAMAP-Rule" id="MF_00909"/>
    </source>
</evidence>
<dbReference type="GO" id="GO:0005874">
    <property type="term" value="C:microtubule"/>
    <property type="evidence" value="ECO:0007669"/>
    <property type="project" value="InterPro"/>
</dbReference>
<evidence type="ECO:0000256" key="3">
    <source>
        <dbReference type="ARBA" id="ARBA00023134"/>
    </source>
</evidence>
<name>A0A2M6WM64_9BACT</name>
<dbReference type="Pfam" id="PF12327">
    <property type="entry name" value="FtsZ_C"/>
    <property type="match status" value="1"/>
</dbReference>
<comment type="similarity">
    <text evidence="1 4 6">Belongs to the FtsZ family.</text>
</comment>
<dbReference type="InterPro" id="IPR045061">
    <property type="entry name" value="FtsZ/CetZ"/>
</dbReference>
<feature type="binding site" evidence="4">
    <location>
        <begin position="108"/>
        <end position="110"/>
    </location>
    <ligand>
        <name>GTP</name>
        <dbReference type="ChEBI" id="CHEBI:37565"/>
    </ligand>
</feature>
<dbReference type="PROSITE" id="PS01135">
    <property type="entry name" value="FTSZ_2"/>
    <property type="match status" value="1"/>
</dbReference>
<keyword evidence="3 4" id="KW-0342">GTP-binding</keyword>
<dbReference type="NCBIfam" id="TIGR00065">
    <property type="entry name" value="ftsZ"/>
    <property type="match status" value="1"/>
</dbReference>